<proteinExistence type="inferred from homology"/>
<dbReference type="SUPFAM" id="SSF56801">
    <property type="entry name" value="Acetyl-CoA synthetase-like"/>
    <property type="match status" value="1"/>
</dbReference>
<evidence type="ECO:0000256" key="1">
    <source>
        <dbReference type="ARBA" id="ARBA00006432"/>
    </source>
</evidence>
<accession>A0ABX8V2R2</accession>
<dbReference type="EC" id="6.2.1.26" evidence="4"/>
<keyword evidence="5" id="KW-1185">Reference proteome</keyword>
<sequence>MVKMLCPIALQAKENPTALAIETTLDSLSYQELDKLLSQLVKHLLSLGVSKGTRIAFVAPTSFKTVILLLALLRMGAIACPINPKFPQVQIEDLIQRLKPSHFINLDTLVFTASSYQIDPIIDTEQLFTFLATSGSSGKSKIACHTFENYLTSALATHLPLQLSKSSRWLLSLPLYHVSGLSILIRCMTIGLCVVLTDLKSIWEEIIPHRITHLSCVPTQLFRLKDQKCSLPLLSKQLQCVLVGGAHTSLSLFQSVKELPIFFTYGMTETTSMITLATKEDLRLKNLSMGYPISCCEIKIANDCEILVKGKNLFQGYWDGFQIHPPPCWFATKDLGKICLHNHLHITGRKDRLFISGGENIQPEEIEQALCSIRGIICATVLPKPDEEFGNRPVAFIEDIEQRSFAQVFFELHKILPSFKCPVSIWPYPKHLKNTSVKTPIPLLEQHLKSLFPKDVFRDTPLTSMEEV</sequence>
<evidence type="ECO:0000259" key="3">
    <source>
        <dbReference type="Pfam" id="PF00501"/>
    </source>
</evidence>
<dbReference type="PANTHER" id="PTHR43201">
    <property type="entry name" value="ACYL-COA SYNTHETASE"/>
    <property type="match status" value="1"/>
</dbReference>
<evidence type="ECO:0000313" key="5">
    <source>
        <dbReference type="Proteomes" id="UP000826014"/>
    </source>
</evidence>
<dbReference type="Proteomes" id="UP000826014">
    <property type="component" value="Chromosome"/>
</dbReference>
<dbReference type="InterPro" id="IPR000873">
    <property type="entry name" value="AMP-dep_synth/lig_dom"/>
</dbReference>
<keyword evidence="2 4" id="KW-0436">Ligase</keyword>
<dbReference type="Gene3D" id="3.30.300.30">
    <property type="match status" value="1"/>
</dbReference>
<dbReference type="PANTHER" id="PTHR43201:SF5">
    <property type="entry name" value="MEDIUM-CHAIN ACYL-COA LIGASE ACSF2, MITOCHONDRIAL"/>
    <property type="match status" value="1"/>
</dbReference>
<feature type="domain" description="AMP-dependent synthetase/ligase" evidence="3">
    <location>
        <begin position="11"/>
        <end position="318"/>
    </location>
</feature>
<dbReference type="EMBL" id="CP075587">
    <property type="protein sequence ID" value="QYF48787.1"/>
    <property type="molecule type" value="Genomic_DNA"/>
</dbReference>
<dbReference type="GO" id="GO:0008756">
    <property type="term" value="F:o-succinylbenzoate-CoA ligase activity"/>
    <property type="evidence" value="ECO:0007669"/>
    <property type="project" value="UniProtKB-EC"/>
</dbReference>
<comment type="similarity">
    <text evidence="1">Belongs to the ATP-dependent AMP-binding enzyme family.</text>
</comment>
<evidence type="ECO:0000313" key="4">
    <source>
        <dbReference type="EMBL" id="QYF48787.1"/>
    </source>
</evidence>
<evidence type="ECO:0000256" key="2">
    <source>
        <dbReference type="ARBA" id="ARBA00022598"/>
    </source>
</evidence>
<dbReference type="InterPro" id="IPR042099">
    <property type="entry name" value="ANL_N_sf"/>
</dbReference>
<dbReference type="Gene3D" id="3.40.50.12780">
    <property type="entry name" value="N-terminal domain of ligase-like"/>
    <property type="match status" value="1"/>
</dbReference>
<organism evidence="4 5">
    <name type="scientific">Candidatus Rhabdochlamydia oedothoracis</name>
    <dbReference type="NCBI Taxonomy" id="2720720"/>
    <lineage>
        <taxon>Bacteria</taxon>
        <taxon>Pseudomonadati</taxon>
        <taxon>Chlamydiota</taxon>
        <taxon>Chlamydiia</taxon>
        <taxon>Parachlamydiales</taxon>
        <taxon>Candidatus Rhabdochlamydiaceae</taxon>
        <taxon>Candidatus Rhabdochlamydia</taxon>
    </lineage>
</organism>
<reference evidence="4 5" key="1">
    <citation type="journal article" date="2022" name="bioRxiv">
        <title>Ecology and evolution of chlamydial symbionts of arthropods.</title>
        <authorList>
            <person name="Halter T."/>
            <person name="Koestlbacher S."/>
            <person name="Collingro A."/>
            <person name="Sixt B.S."/>
            <person name="Toenshoff E.R."/>
            <person name="Hendrickx F."/>
            <person name="Kostanjsek R."/>
            <person name="Horn M."/>
        </authorList>
    </citation>
    <scope>NUCLEOTIDE SEQUENCE [LARGE SCALE GENOMIC DNA]</scope>
    <source>
        <strain evidence="4">W744xW776</strain>
    </source>
</reference>
<dbReference type="PROSITE" id="PS00455">
    <property type="entry name" value="AMP_BINDING"/>
    <property type="match status" value="1"/>
</dbReference>
<gene>
    <name evidence="4" type="ORF">RHABOEDO_001003</name>
</gene>
<dbReference type="InterPro" id="IPR045851">
    <property type="entry name" value="AMP-bd_C_sf"/>
</dbReference>
<dbReference type="InterPro" id="IPR020845">
    <property type="entry name" value="AMP-binding_CS"/>
</dbReference>
<dbReference type="Pfam" id="PF00501">
    <property type="entry name" value="AMP-binding"/>
    <property type="match status" value="1"/>
</dbReference>
<name>A0ABX8V2R2_9BACT</name>
<protein>
    <submittedName>
        <fullName evidence="4">2-succinylbenzoate--CoA ligase</fullName>
        <ecNumber evidence="4">6.2.1.26</ecNumber>
    </submittedName>
</protein>